<dbReference type="EMBL" id="AMFJ01000490">
    <property type="protein sequence ID" value="EKE27375.1"/>
    <property type="molecule type" value="Genomic_DNA"/>
</dbReference>
<gene>
    <name evidence="1" type="ORF">ACD_3C00216G0003</name>
</gene>
<dbReference type="AlphaFoldDB" id="K2GVL8"/>
<name>K2GVL8_9BACT</name>
<dbReference type="Gene3D" id="3.30.750.24">
    <property type="entry name" value="STAS domain"/>
    <property type="match status" value="1"/>
</dbReference>
<dbReference type="SUPFAM" id="SSF52091">
    <property type="entry name" value="SpoIIaa-like"/>
    <property type="match status" value="1"/>
</dbReference>
<reference evidence="1" key="1">
    <citation type="journal article" date="2012" name="Science">
        <title>Fermentation, hydrogen, and sulfur metabolism in multiple uncultivated bacterial phyla.</title>
        <authorList>
            <person name="Wrighton K.C."/>
            <person name="Thomas B.C."/>
            <person name="Sharon I."/>
            <person name="Miller C.S."/>
            <person name="Castelle C.J."/>
            <person name="VerBerkmoes N.C."/>
            <person name="Wilkins M.J."/>
            <person name="Hettich R.L."/>
            <person name="Lipton M.S."/>
            <person name="Williams K.H."/>
            <person name="Long P.E."/>
            <person name="Banfield J.F."/>
        </authorList>
    </citation>
    <scope>NUCLEOTIDE SEQUENCE [LARGE SCALE GENOMIC DNA]</scope>
</reference>
<accession>K2GVL8</accession>
<evidence type="ECO:0008006" key="2">
    <source>
        <dbReference type="Google" id="ProtNLM"/>
    </source>
</evidence>
<organism evidence="1">
    <name type="scientific">uncultured bacterium</name>
    <name type="common">gcode 4</name>
    <dbReference type="NCBI Taxonomy" id="1234023"/>
    <lineage>
        <taxon>Bacteria</taxon>
        <taxon>environmental samples</taxon>
    </lineage>
</organism>
<evidence type="ECO:0000313" key="1">
    <source>
        <dbReference type="EMBL" id="EKE27375.1"/>
    </source>
</evidence>
<dbReference type="InterPro" id="IPR036513">
    <property type="entry name" value="STAS_dom_sf"/>
</dbReference>
<comment type="caution">
    <text evidence="1">The sequence shown here is derived from an EMBL/GenBank/DDBJ whole genome shotgun (WGS) entry which is preliminary data.</text>
</comment>
<protein>
    <recommendedName>
        <fullName evidence="2">STAS/SEC14 domain-containing protein</fullName>
    </recommendedName>
</protein>
<sequence length="117" mass="14356">MTAHIDYTYSIKESVIIFKFNWEFTNENAWRIFDRVVADIMENGKFDVIINMKSVDTINSRVAWWFAWIYEKIDIFWWNVYVTNMNNFVDDTLDLLWMYLFLRKATTEEEALKWLKD</sequence>
<proteinExistence type="predicted"/>